<name>A0A6V8LMA9_9BACT</name>
<accession>A0A6V8LMA9</accession>
<keyword evidence="11" id="KW-1185">Reference proteome</keyword>
<feature type="domain" description="Multidrug resistance protein MdtA-like barrel-sandwich hybrid" evidence="8">
    <location>
        <begin position="60"/>
        <end position="255"/>
    </location>
</feature>
<gene>
    <name evidence="10" type="primary">emrA_1</name>
    <name evidence="10" type="ORF">NNJEOMEG_01648</name>
</gene>
<protein>
    <submittedName>
        <fullName evidence="10">Multidrug export protein EmrA</fullName>
    </submittedName>
</protein>
<evidence type="ECO:0000313" key="10">
    <source>
        <dbReference type="EMBL" id="GFK93812.1"/>
    </source>
</evidence>
<dbReference type="Pfam" id="PF25954">
    <property type="entry name" value="Beta-barrel_RND_2"/>
    <property type="match status" value="1"/>
</dbReference>
<proteinExistence type="predicted"/>
<evidence type="ECO:0000256" key="5">
    <source>
        <dbReference type="SAM" id="Coils"/>
    </source>
</evidence>
<dbReference type="InterPro" id="IPR058625">
    <property type="entry name" value="MdtA-like_BSH"/>
</dbReference>
<feature type="transmembrane region" description="Helical" evidence="6">
    <location>
        <begin position="25"/>
        <end position="43"/>
    </location>
</feature>
<dbReference type="Proteomes" id="UP000494245">
    <property type="component" value="Unassembled WGS sequence"/>
</dbReference>
<dbReference type="PANTHER" id="PTHR30386:SF26">
    <property type="entry name" value="TRANSPORT PROTEIN COMB"/>
    <property type="match status" value="1"/>
</dbReference>
<evidence type="ECO:0000256" key="2">
    <source>
        <dbReference type="ARBA" id="ARBA00022692"/>
    </source>
</evidence>
<dbReference type="GO" id="GO:0016020">
    <property type="term" value="C:membrane"/>
    <property type="evidence" value="ECO:0007669"/>
    <property type="project" value="UniProtKB-SubCell"/>
</dbReference>
<feature type="domain" description="CusB-like beta-barrel" evidence="9">
    <location>
        <begin position="260"/>
        <end position="300"/>
    </location>
</feature>
<dbReference type="Pfam" id="PF25917">
    <property type="entry name" value="BSH_RND"/>
    <property type="match status" value="1"/>
</dbReference>
<reference evidence="10 11" key="1">
    <citation type="submission" date="2020-04" db="EMBL/GenBank/DDBJ databases">
        <authorList>
            <consortium name="Desulfovibrio sp. FSS-1 genome sequencing consortium"/>
            <person name="Shimoshige H."/>
            <person name="Kobayashi H."/>
            <person name="Maekawa T."/>
        </authorList>
    </citation>
    <scope>NUCLEOTIDE SEQUENCE [LARGE SCALE GENOMIC DNA]</scope>
    <source>
        <strain evidence="10 11">SIID29052-01</strain>
    </source>
</reference>
<sequence>MSSSDTPTVSDPAGKAAPRGKAGKLAVLAVTLAALGALAWWWWQESHYETTDDAYITGHVANVAPQVPGRVLEVLADDNRRVQEGDVLLRLDPAIFQAELGQARANHEEARERLRESQSQHRASLAALEQAQADAASAEAQAANASTDLSRYSQLVRTGAVSQQAQDNAQTLARTTASALLGARKRVAAAEAQADLAAAQINTARAAVERYRAAMEKETLQVAYTEVRAGLSGRVTRKAVEPGDYVQAGQAVLALVGDDVWVVANFKETQIQGMRPGMPVTFTVDAYPGRTFTGKIDSLQAGTGSAFSLLPPQNASGNFVKVVQRVPVKIVPDALPDGKELHLAPGMSVMPRVLVR</sequence>
<evidence type="ECO:0000259" key="7">
    <source>
        <dbReference type="Pfam" id="PF25876"/>
    </source>
</evidence>
<dbReference type="AlphaFoldDB" id="A0A6V8LMA9"/>
<dbReference type="Gene3D" id="2.40.30.170">
    <property type="match status" value="1"/>
</dbReference>
<feature type="coiled-coil region" evidence="5">
    <location>
        <begin position="100"/>
        <end position="148"/>
    </location>
</feature>
<dbReference type="GO" id="GO:0055085">
    <property type="term" value="P:transmembrane transport"/>
    <property type="evidence" value="ECO:0007669"/>
    <property type="project" value="InterPro"/>
</dbReference>
<dbReference type="InterPro" id="IPR058792">
    <property type="entry name" value="Beta-barrel_RND_2"/>
</dbReference>
<keyword evidence="4 6" id="KW-0472">Membrane</keyword>
<evidence type="ECO:0000259" key="9">
    <source>
        <dbReference type="Pfam" id="PF25954"/>
    </source>
</evidence>
<evidence type="ECO:0000313" key="11">
    <source>
        <dbReference type="Proteomes" id="UP000494245"/>
    </source>
</evidence>
<organism evidence="10 11">
    <name type="scientific">Fundidesulfovibrio magnetotacticus</name>
    <dbReference type="NCBI Taxonomy" id="2730080"/>
    <lineage>
        <taxon>Bacteria</taxon>
        <taxon>Pseudomonadati</taxon>
        <taxon>Thermodesulfobacteriota</taxon>
        <taxon>Desulfovibrionia</taxon>
        <taxon>Desulfovibrionales</taxon>
        <taxon>Desulfovibrionaceae</taxon>
        <taxon>Fundidesulfovibrio</taxon>
    </lineage>
</organism>
<evidence type="ECO:0000256" key="3">
    <source>
        <dbReference type="ARBA" id="ARBA00022989"/>
    </source>
</evidence>
<keyword evidence="5" id="KW-0175">Coiled coil</keyword>
<reference evidence="10 11" key="2">
    <citation type="submission" date="2020-05" db="EMBL/GenBank/DDBJ databases">
        <title>Draft genome sequence of Desulfovibrio sp. strainFSS-1.</title>
        <authorList>
            <person name="Shimoshige H."/>
            <person name="Kobayashi H."/>
            <person name="Maekawa T."/>
        </authorList>
    </citation>
    <scope>NUCLEOTIDE SEQUENCE [LARGE SCALE GENOMIC DNA]</scope>
    <source>
        <strain evidence="10 11">SIID29052-01</strain>
    </source>
</reference>
<feature type="coiled-coil region" evidence="5">
    <location>
        <begin position="187"/>
        <end position="221"/>
    </location>
</feature>
<dbReference type="InterPro" id="IPR058624">
    <property type="entry name" value="MdtA-like_HH"/>
</dbReference>
<comment type="caution">
    <text evidence="10">The sequence shown here is derived from an EMBL/GenBank/DDBJ whole genome shotgun (WGS) entry which is preliminary data.</text>
</comment>
<evidence type="ECO:0000256" key="4">
    <source>
        <dbReference type="ARBA" id="ARBA00023136"/>
    </source>
</evidence>
<evidence type="ECO:0000259" key="8">
    <source>
        <dbReference type="Pfam" id="PF25917"/>
    </source>
</evidence>
<dbReference type="Gene3D" id="2.40.50.100">
    <property type="match status" value="1"/>
</dbReference>
<dbReference type="SUPFAM" id="SSF111369">
    <property type="entry name" value="HlyD-like secretion proteins"/>
    <property type="match status" value="2"/>
</dbReference>
<evidence type="ECO:0000256" key="1">
    <source>
        <dbReference type="ARBA" id="ARBA00004167"/>
    </source>
</evidence>
<dbReference type="RefSeq" id="WP_173083232.1">
    <property type="nucleotide sequence ID" value="NZ_BLTE01000006.1"/>
</dbReference>
<dbReference type="InterPro" id="IPR050739">
    <property type="entry name" value="MFP"/>
</dbReference>
<dbReference type="Pfam" id="PF25876">
    <property type="entry name" value="HH_MFP_RND"/>
    <property type="match status" value="1"/>
</dbReference>
<dbReference type="PANTHER" id="PTHR30386">
    <property type="entry name" value="MEMBRANE FUSION SUBUNIT OF EMRAB-TOLC MULTIDRUG EFFLUX PUMP"/>
    <property type="match status" value="1"/>
</dbReference>
<feature type="domain" description="Multidrug resistance protein MdtA-like alpha-helical hairpin" evidence="7">
    <location>
        <begin position="128"/>
        <end position="193"/>
    </location>
</feature>
<dbReference type="Gene3D" id="1.10.287.470">
    <property type="entry name" value="Helix hairpin bin"/>
    <property type="match status" value="2"/>
</dbReference>
<keyword evidence="2 6" id="KW-0812">Transmembrane</keyword>
<keyword evidence="3 6" id="KW-1133">Transmembrane helix</keyword>
<dbReference type="EMBL" id="BLTE01000006">
    <property type="protein sequence ID" value="GFK93812.1"/>
    <property type="molecule type" value="Genomic_DNA"/>
</dbReference>
<comment type="subcellular location">
    <subcellularLocation>
        <location evidence="1">Membrane</location>
        <topology evidence="1">Single-pass membrane protein</topology>
    </subcellularLocation>
</comment>
<evidence type="ECO:0000256" key="6">
    <source>
        <dbReference type="SAM" id="Phobius"/>
    </source>
</evidence>